<keyword evidence="1" id="KW-0812">Transmembrane</keyword>
<dbReference type="Proteomes" id="UP000658258">
    <property type="component" value="Unassembled WGS sequence"/>
</dbReference>
<keyword evidence="1" id="KW-1133">Transmembrane helix</keyword>
<accession>A0ABQ3I4Z3</accession>
<proteinExistence type="predicted"/>
<protein>
    <recommendedName>
        <fullName evidence="4">Transmembrane protein</fullName>
    </recommendedName>
</protein>
<evidence type="ECO:0000256" key="1">
    <source>
        <dbReference type="SAM" id="Phobius"/>
    </source>
</evidence>
<feature type="transmembrane region" description="Helical" evidence="1">
    <location>
        <begin position="77"/>
        <end position="96"/>
    </location>
</feature>
<keyword evidence="1" id="KW-0472">Membrane</keyword>
<gene>
    <name evidence="2" type="ORF">GCM10011340_01690</name>
</gene>
<dbReference type="EMBL" id="BNAG01000001">
    <property type="protein sequence ID" value="GHE51224.1"/>
    <property type="molecule type" value="Genomic_DNA"/>
</dbReference>
<reference evidence="3" key="1">
    <citation type="journal article" date="2019" name="Int. J. Syst. Evol. Microbiol.">
        <title>The Global Catalogue of Microorganisms (GCM) 10K type strain sequencing project: providing services to taxonomists for standard genome sequencing and annotation.</title>
        <authorList>
            <consortium name="The Broad Institute Genomics Platform"/>
            <consortium name="The Broad Institute Genome Sequencing Center for Infectious Disease"/>
            <person name="Wu L."/>
            <person name="Ma J."/>
        </authorList>
    </citation>
    <scope>NUCLEOTIDE SEQUENCE [LARGE SCALE GENOMIC DNA]</scope>
    <source>
        <strain evidence="3">CGMCC 1.15111</strain>
    </source>
</reference>
<feature type="transmembrane region" description="Helical" evidence="1">
    <location>
        <begin position="7"/>
        <end position="25"/>
    </location>
</feature>
<evidence type="ECO:0000313" key="3">
    <source>
        <dbReference type="Proteomes" id="UP000658258"/>
    </source>
</evidence>
<name>A0ABQ3I4Z3_9BACT</name>
<sequence>MRKLTAVVLWGYFCILIFGYAGAYFTHKALHSLANRVHHHHPNTSLDVEHAIDDHCAWIKPQHEQRQEESHTNENRLSLYGFVLPLISSFSFSFTIKKTKNTTLYPTFYTTPELPTPTPPPSA</sequence>
<evidence type="ECO:0000313" key="2">
    <source>
        <dbReference type="EMBL" id="GHE51224.1"/>
    </source>
</evidence>
<evidence type="ECO:0008006" key="4">
    <source>
        <dbReference type="Google" id="ProtNLM"/>
    </source>
</evidence>
<dbReference type="RefSeq" id="WP_189628295.1">
    <property type="nucleotide sequence ID" value="NZ_BNAG01000001.1"/>
</dbReference>
<comment type="caution">
    <text evidence="2">The sequence shown here is derived from an EMBL/GenBank/DDBJ whole genome shotgun (WGS) entry which is preliminary data.</text>
</comment>
<keyword evidence="3" id="KW-1185">Reference proteome</keyword>
<organism evidence="2 3">
    <name type="scientific">Roseivirga thermotolerans</name>
    <dbReference type="NCBI Taxonomy" id="1758176"/>
    <lineage>
        <taxon>Bacteria</taxon>
        <taxon>Pseudomonadati</taxon>
        <taxon>Bacteroidota</taxon>
        <taxon>Cytophagia</taxon>
        <taxon>Cytophagales</taxon>
        <taxon>Roseivirgaceae</taxon>
        <taxon>Roseivirga</taxon>
    </lineage>
</organism>